<accession>A0A4D7C0Y9</accession>
<dbReference type="Proteomes" id="UP000298714">
    <property type="component" value="Chromosome"/>
</dbReference>
<dbReference type="InterPro" id="IPR039544">
    <property type="entry name" value="Tim44-like"/>
</dbReference>
<dbReference type="AlphaFoldDB" id="A0A4D7C0Y9"/>
<evidence type="ECO:0000256" key="3">
    <source>
        <dbReference type="ARBA" id="ARBA00022946"/>
    </source>
</evidence>
<dbReference type="PANTHER" id="PTHR10721">
    <property type="entry name" value="MITOCHONDRIAL IMPORT INNER MEMBRANE TRANSLOCASE SUBUNIT TIM44"/>
    <property type="match status" value="1"/>
</dbReference>
<keyword evidence="4" id="KW-0472">Membrane</keyword>
<comment type="subcellular location">
    <subcellularLocation>
        <location evidence="1">Membrane</location>
    </subcellularLocation>
</comment>
<evidence type="ECO:0000256" key="5">
    <source>
        <dbReference type="SAM" id="MobiDB-lite"/>
    </source>
</evidence>
<dbReference type="SUPFAM" id="SSF54427">
    <property type="entry name" value="NTF2-like"/>
    <property type="match status" value="1"/>
</dbReference>
<organism evidence="7 8">
    <name type="scientific">Hankyongella ginsenosidimutans</name>
    <dbReference type="NCBI Taxonomy" id="1763828"/>
    <lineage>
        <taxon>Bacteria</taxon>
        <taxon>Pseudomonadati</taxon>
        <taxon>Pseudomonadota</taxon>
        <taxon>Alphaproteobacteria</taxon>
        <taxon>Sphingomonadales</taxon>
        <taxon>Sphingomonadaceae</taxon>
        <taxon>Hankyongella</taxon>
    </lineage>
</organism>
<feature type="domain" description="Tim44-like" evidence="6">
    <location>
        <begin position="64"/>
        <end position="210"/>
    </location>
</feature>
<dbReference type="NCBIfam" id="NF033779">
    <property type="entry name" value="Tim44_TimA_adap"/>
    <property type="match status" value="1"/>
</dbReference>
<keyword evidence="3" id="KW-0809">Transit peptide</keyword>
<proteinExistence type="inferred from homology"/>
<evidence type="ECO:0000256" key="1">
    <source>
        <dbReference type="ARBA" id="ARBA00004370"/>
    </source>
</evidence>
<evidence type="ECO:0000313" key="8">
    <source>
        <dbReference type="Proteomes" id="UP000298714"/>
    </source>
</evidence>
<dbReference type="Pfam" id="PF04280">
    <property type="entry name" value="Tim44"/>
    <property type="match status" value="1"/>
</dbReference>
<evidence type="ECO:0000256" key="2">
    <source>
        <dbReference type="ARBA" id="ARBA00009597"/>
    </source>
</evidence>
<dbReference type="InterPro" id="IPR007379">
    <property type="entry name" value="Tim44-like_dom"/>
</dbReference>
<dbReference type="EMBL" id="CP039704">
    <property type="protein sequence ID" value="QCI79384.1"/>
    <property type="molecule type" value="Genomic_DNA"/>
</dbReference>
<dbReference type="PANTHER" id="PTHR10721:SF1">
    <property type="entry name" value="MITOCHONDRIAL IMPORT INNER MEMBRANE TRANSLOCASE SUBUNIT TIM44"/>
    <property type="match status" value="1"/>
</dbReference>
<keyword evidence="8" id="KW-1185">Reference proteome</keyword>
<dbReference type="RefSeq" id="WP_222874219.1">
    <property type="nucleotide sequence ID" value="NZ_CP039704.1"/>
</dbReference>
<dbReference type="GO" id="GO:0030150">
    <property type="term" value="P:protein import into mitochondrial matrix"/>
    <property type="evidence" value="ECO:0007669"/>
    <property type="project" value="TreeGrafter"/>
</dbReference>
<protein>
    <submittedName>
        <fullName evidence="7">Tim44 domain-containing protein</fullName>
    </submittedName>
</protein>
<evidence type="ECO:0000256" key="4">
    <source>
        <dbReference type="ARBA" id="ARBA00023136"/>
    </source>
</evidence>
<dbReference type="GO" id="GO:0016020">
    <property type="term" value="C:membrane"/>
    <property type="evidence" value="ECO:0007669"/>
    <property type="project" value="UniProtKB-SubCell"/>
</dbReference>
<comment type="similarity">
    <text evidence="2">Belongs to the Tim44 family.</text>
</comment>
<dbReference type="Gene3D" id="3.10.450.240">
    <property type="match status" value="1"/>
</dbReference>
<dbReference type="SMART" id="SM00978">
    <property type="entry name" value="Tim44"/>
    <property type="match status" value="1"/>
</dbReference>
<evidence type="ECO:0000259" key="6">
    <source>
        <dbReference type="SMART" id="SM00978"/>
    </source>
</evidence>
<dbReference type="InterPro" id="IPR032710">
    <property type="entry name" value="NTF2-like_dom_sf"/>
</dbReference>
<reference evidence="8" key="1">
    <citation type="submission" date="2019-04" db="EMBL/GenBank/DDBJ databases">
        <title>Complete genome sequence of Sphingomonas sp. W1-2-3.</title>
        <authorList>
            <person name="Im W.T."/>
        </authorList>
    </citation>
    <scope>NUCLEOTIDE SEQUENCE [LARGE SCALE GENOMIC DNA]</scope>
    <source>
        <strain evidence="8">W1-2-3</strain>
    </source>
</reference>
<name>A0A4D7C0Y9_9SPHN</name>
<dbReference type="KEGG" id="hgn:E6W36_06990"/>
<sequence>MIEIVFLAMLAGFIALRLVSVLGRRTGEEKPVRDGFPGEPPAAPPALEKRNPSRGFGGEWPVAVREPLNAITQADRTFDADAFLNNAQAAYRHILEAFWRGDRAELKPYVADDVLAQFEQVLDARAADGLTVENSLIAIDRAEYVSAALDGAMAEIAVRFDARITALTKNAAGAVIEGTPGETVETHDVWTFSRNTHAADPVWLLTATDSED</sequence>
<gene>
    <name evidence="7" type="ORF">E6W36_06990</name>
</gene>
<feature type="region of interest" description="Disordered" evidence="5">
    <location>
        <begin position="28"/>
        <end position="52"/>
    </location>
</feature>
<evidence type="ECO:0000313" key="7">
    <source>
        <dbReference type="EMBL" id="QCI79384.1"/>
    </source>
</evidence>
<dbReference type="GO" id="GO:0051087">
    <property type="term" value="F:protein-folding chaperone binding"/>
    <property type="evidence" value="ECO:0007669"/>
    <property type="project" value="TreeGrafter"/>
</dbReference>